<accession>A0A4V2YKY4</accession>
<dbReference type="GO" id="GO:0046983">
    <property type="term" value="F:protein dimerization activity"/>
    <property type="evidence" value="ECO:0007669"/>
    <property type="project" value="InterPro"/>
</dbReference>
<dbReference type="CDD" id="cd16917">
    <property type="entry name" value="HATPase_UhpB-NarQ-NarX-like"/>
    <property type="match status" value="1"/>
</dbReference>
<dbReference type="InterPro" id="IPR036890">
    <property type="entry name" value="HATPase_C_sf"/>
</dbReference>
<dbReference type="Gene3D" id="3.30.565.10">
    <property type="entry name" value="Histidine kinase-like ATPase, C-terminal domain"/>
    <property type="match status" value="1"/>
</dbReference>
<keyword evidence="3" id="KW-0902">Two-component regulatory system</keyword>
<evidence type="ECO:0000259" key="6">
    <source>
        <dbReference type="Pfam" id="PF07730"/>
    </source>
</evidence>
<dbReference type="Gene3D" id="1.20.5.1930">
    <property type="match status" value="1"/>
</dbReference>
<evidence type="ECO:0000259" key="5">
    <source>
        <dbReference type="Pfam" id="PF02518"/>
    </source>
</evidence>
<proteinExistence type="predicted"/>
<dbReference type="GO" id="GO:0000155">
    <property type="term" value="F:phosphorelay sensor kinase activity"/>
    <property type="evidence" value="ECO:0007669"/>
    <property type="project" value="InterPro"/>
</dbReference>
<feature type="transmembrane region" description="Helical" evidence="4">
    <location>
        <begin position="62"/>
        <end position="80"/>
    </location>
</feature>
<dbReference type="InterPro" id="IPR003594">
    <property type="entry name" value="HATPase_dom"/>
</dbReference>
<dbReference type="Proteomes" id="UP000295302">
    <property type="component" value="Unassembled WGS sequence"/>
</dbReference>
<dbReference type="AlphaFoldDB" id="A0A4V2YKY4"/>
<keyword evidence="4" id="KW-1133">Transmembrane helix</keyword>
<dbReference type="PANTHER" id="PTHR24421">
    <property type="entry name" value="NITRATE/NITRITE SENSOR PROTEIN NARX-RELATED"/>
    <property type="match status" value="1"/>
</dbReference>
<dbReference type="InterPro" id="IPR050482">
    <property type="entry name" value="Sensor_HK_TwoCompSys"/>
</dbReference>
<evidence type="ECO:0000256" key="1">
    <source>
        <dbReference type="ARBA" id="ARBA00022679"/>
    </source>
</evidence>
<keyword evidence="8" id="KW-1185">Reference proteome</keyword>
<keyword evidence="4" id="KW-0812">Transmembrane</keyword>
<dbReference type="OrthoDB" id="5241784at2"/>
<keyword evidence="1" id="KW-0808">Transferase</keyword>
<feature type="transmembrane region" description="Helical" evidence="4">
    <location>
        <begin position="12"/>
        <end position="29"/>
    </location>
</feature>
<sequence>MRRWDPEAWSSVFVTLVCVFVGVVQLGNAEVARLPGWWICFAAFCCALLICMYFVGLLPRRVVLTAFAAQVLLGPALVLMAPRAGWTPILLVFTAAISAYLLPLRTTAAVIAFNTLVVAAVPQMQGGSGEALLAALLYLLLQLGSALGVVAQAREARMRQKLAEAHTELRTAGALLAESTRADERLRIARELHDLLGHQLTVLALELEVASHQATPPASEHVARARRLAGDLLADVRTTVGELRRRAPDLRDTLERIVAELPEPVVHLTIDDAVEADEERTAALVRCVQEVVTNTIRHAAAGRLWIEITADEKGGLTFTARDDGRGADRIVPGNGLRGIAERAEALGGRAHFWAERGFHVVAEMPSP</sequence>
<dbReference type="SUPFAM" id="SSF55874">
    <property type="entry name" value="ATPase domain of HSP90 chaperone/DNA topoisomerase II/histidine kinase"/>
    <property type="match status" value="1"/>
</dbReference>
<evidence type="ECO:0000256" key="3">
    <source>
        <dbReference type="ARBA" id="ARBA00023012"/>
    </source>
</evidence>
<gene>
    <name evidence="7" type="ORF">E1286_26445</name>
</gene>
<name>A0A4V2YKY4_9ACTN</name>
<feature type="transmembrane region" description="Helical" evidence="4">
    <location>
        <begin position="131"/>
        <end position="151"/>
    </location>
</feature>
<evidence type="ECO:0000256" key="2">
    <source>
        <dbReference type="ARBA" id="ARBA00022777"/>
    </source>
</evidence>
<evidence type="ECO:0000256" key="4">
    <source>
        <dbReference type="SAM" id="Phobius"/>
    </source>
</evidence>
<comment type="caution">
    <text evidence="7">The sequence shown here is derived from an EMBL/GenBank/DDBJ whole genome shotgun (WGS) entry which is preliminary data.</text>
</comment>
<dbReference type="Pfam" id="PF02518">
    <property type="entry name" value="HATPase_c"/>
    <property type="match status" value="1"/>
</dbReference>
<feature type="domain" description="Signal transduction histidine kinase subgroup 3 dimerisation and phosphoacceptor" evidence="6">
    <location>
        <begin position="184"/>
        <end position="246"/>
    </location>
</feature>
<organism evidence="7 8">
    <name type="scientific">Nonomuraea terrae</name>
    <dbReference type="NCBI Taxonomy" id="2530383"/>
    <lineage>
        <taxon>Bacteria</taxon>
        <taxon>Bacillati</taxon>
        <taxon>Actinomycetota</taxon>
        <taxon>Actinomycetes</taxon>
        <taxon>Streptosporangiales</taxon>
        <taxon>Streptosporangiaceae</taxon>
        <taxon>Nonomuraea</taxon>
    </lineage>
</organism>
<dbReference type="EMBL" id="SMKQ01000095">
    <property type="protein sequence ID" value="TDD44637.1"/>
    <property type="molecule type" value="Genomic_DNA"/>
</dbReference>
<keyword evidence="2 7" id="KW-0418">Kinase</keyword>
<dbReference type="Pfam" id="PF07730">
    <property type="entry name" value="HisKA_3"/>
    <property type="match status" value="1"/>
</dbReference>
<dbReference type="InterPro" id="IPR011712">
    <property type="entry name" value="Sig_transdc_His_kin_sub3_dim/P"/>
</dbReference>
<protein>
    <submittedName>
        <fullName evidence="7">Two-component sensor histidine kinase</fullName>
    </submittedName>
</protein>
<feature type="domain" description="Histidine kinase/HSP90-like ATPase" evidence="5">
    <location>
        <begin position="282"/>
        <end position="329"/>
    </location>
</feature>
<reference evidence="7 8" key="1">
    <citation type="submission" date="2019-03" db="EMBL/GenBank/DDBJ databases">
        <title>Draft genome sequences of novel Actinobacteria.</title>
        <authorList>
            <person name="Sahin N."/>
            <person name="Ay H."/>
            <person name="Saygin H."/>
        </authorList>
    </citation>
    <scope>NUCLEOTIDE SEQUENCE [LARGE SCALE GENOMIC DNA]</scope>
    <source>
        <strain evidence="7 8">CH32</strain>
    </source>
</reference>
<evidence type="ECO:0000313" key="7">
    <source>
        <dbReference type="EMBL" id="TDD44637.1"/>
    </source>
</evidence>
<dbReference type="PANTHER" id="PTHR24421:SF59">
    <property type="entry name" value="OXYGEN SENSOR HISTIDINE KINASE NREB"/>
    <property type="match status" value="1"/>
</dbReference>
<dbReference type="RefSeq" id="WP_132616520.1">
    <property type="nucleotide sequence ID" value="NZ_SMKQ01000095.1"/>
</dbReference>
<keyword evidence="4" id="KW-0472">Membrane</keyword>
<evidence type="ECO:0000313" key="8">
    <source>
        <dbReference type="Proteomes" id="UP000295302"/>
    </source>
</evidence>
<feature type="transmembrane region" description="Helical" evidence="4">
    <location>
        <begin position="35"/>
        <end position="55"/>
    </location>
</feature>
<dbReference type="GO" id="GO:0016020">
    <property type="term" value="C:membrane"/>
    <property type="evidence" value="ECO:0007669"/>
    <property type="project" value="InterPro"/>
</dbReference>